<dbReference type="InterPro" id="IPR013216">
    <property type="entry name" value="Methyltransf_11"/>
</dbReference>
<dbReference type="InterPro" id="IPR029063">
    <property type="entry name" value="SAM-dependent_MTases_sf"/>
</dbReference>
<evidence type="ECO:0000259" key="1">
    <source>
        <dbReference type="Pfam" id="PF08241"/>
    </source>
</evidence>
<dbReference type="GO" id="GO:0008757">
    <property type="term" value="F:S-adenosylmethionine-dependent methyltransferase activity"/>
    <property type="evidence" value="ECO:0007669"/>
    <property type="project" value="InterPro"/>
</dbReference>
<protein>
    <recommendedName>
        <fullName evidence="1">Methyltransferase type 11 domain-containing protein</fullName>
    </recommendedName>
</protein>
<reference evidence="2" key="3">
    <citation type="submission" date="2025-09" db="UniProtKB">
        <authorList>
            <consortium name="Ensembl"/>
        </authorList>
    </citation>
    <scope>IDENTIFICATION</scope>
</reference>
<evidence type="ECO:0000313" key="3">
    <source>
        <dbReference type="Proteomes" id="UP001501920"/>
    </source>
</evidence>
<dbReference type="GeneID" id="108430498"/>
<dbReference type="RefSeq" id="XP_017558513.1">
    <property type="nucleotide sequence ID" value="XM_017703024.2"/>
</dbReference>
<dbReference type="Ensembl" id="ENSPNAT00000079712.1">
    <property type="protein sequence ID" value="ENSPNAP00000042729.1"/>
    <property type="gene ID" value="ENSPNAG00000034028.1"/>
</dbReference>
<dbReference type="CDD" id="cd02440">
    <property type="entry name" value="AdoMet_MTases"/>
    <property type="match status" value="1"/>
</dbReference>
<dbReference type="InterPro" id="IPR051052">
    <property type="entry name" value="Diverse_substrate_MTase"/>
</dbReference>
<dbReference type="PANTHER" id="PTHR44942">
    <property type="entry name" value="METHYLTRANSF_11 DOMAIN-CONTAINING PROTEIN"/>
    <property type="match status" value="1"/>
</dbReference>
<name>A0AAR2IXF1_PYGNA</name>
<dbReference type="Gene3D" id="3.40.50.150">
    <property type="entry name" value="Vaccinia Virus protein VP39"/>
    <property type="match status" value="1"/>
</dbReference>
<feature type="domain" description="Methyltransferase type 11" evidence="1">
    <location>
        <begin position="46"/>
        <end position="137"/>
    </location>
</feature>
<dbReference type="RefSeq" id="XP_017558510.1">
    <property type="nucleotide sequence ID" value="XM_017703021.2"/>
</dbReference>
<dbReference type="FunFam" id="3.40.50.150:FF:000370">
    <property type="entry name" value="Si:ch211-93g23.2"/>
    <property type="match status" value="1"/>
</dbReference>
<keyword evidence="3" id="KW-1185">Reference proteome</keyword>
<accession>A0AAR2IXF1</accession>
<dbReference type="Pfam" id="PF08241">
    <property type="entry name" value="Methyltransf_11"/>
    <property type="match status" value="1"/>
</dbReference>
<dbReference type="Proteomes" id="UP001501920">
    <property type="component" value="Chromosome 6"/>
</dbReference>
<dbReference type="SUPFAM" id="SSF53335">
    <property type="entry name" value="S-adenosyl-L-methionine-dependent methyltransferases"/>
    <property type="match status" value="1"/>
</dbReference>
<dbReference type="RefSeq" id="XP_017558511.1">
    <property type="nucleotide sequence ID" value="XM_017703022.2"/>
</dbReference>
<dbReference type="GeneTree" id="ENSGT00940000163794"/>
<sequence length="271" mass="30474">MSFRLFEEKHHASLYQQYRLTPADELKELILQYLDKKKGPPYELAVDLGCGTGQNTRLLSPHFQKMVGIDVSECQVEEARAVPGFTNITYSAGPAEVLPFPDDSVDLLTAASAAHWFDAKRFLKEAARVLKPRGCMALFGYADNFKLHYGSCGDRLSNIYEELKKFLLPYTSSQVAVSNSKLQDLYEAIPFPDKERIEVIPVKEEVTVKNLLGLLETYSTYQAYHRADPKAAAALLESTMTRFLGEMGVSSPEAKLEIRLEYFCVLACKPQ</sequence>
<proteinExistence type="predicted"/>
<organism evidence="2 3">
    <name type="scientific">Pygocentrus nattereri</name>
    <name type="common">Red-bellied piranha</name>
    <dbReference type="NCBI Taxonomy" id="42514"/>
    <lineage>
        <taxon>Eukaryota</taxon>
        <taxon>Metazoa</taxon>
        <taxon>Chordata</taxon>
        <taxon>Craniata</taxon>
        <taxon>Vertebrata</taxon>
        <taxon>Euteleostomi</taxon>
        <taxon>Actinopterygii</taxon>
        <taxon>Neopterygii</taxon>
        <taxon>Teleostei</taxon>
        <taxon>Ostariophysi</taxon>
        <taxon>Characiformes</taxon>
        <taxon>Characoidei</taxon>
        <taxon>Pygocentrus</taxon>
    </lineage>
</organism>
<dbReference type="PANTHER" id="PTHR44942:SF6">
    <property type="entry name" value="NOVEL PROTEIN"/>
    <property type="match status" value="1"/>
</dbReference>
<reference evidence="2" key="2">
    <citation type="submission" date="2025-08" db="UniProtKB">
        <authorList>
            <consortium name="Ensembl"/>
        </authorList>
    </citation>
    <scope>IDENTIFICATION</scope>
</reference>
<dbReference type="AlphaFoldDB" id="A0AAR2IXF1"/>
<reference evidence="2 3" key="1">
    <citation type="submission" date="2020-10" db="EMBL/GenBank/DDBJ databases">
        <title>Pygocentrus nattereri (red-bellied piranha) genome, fPygNat1, primary haplotype.</title>
        <authorList>
            <person name="Myers G."/>
            <person name="Meyer A."/>
            <person name="Karagic N."/>
            <person name="Pippel M."/>
            <person name="Winkler S."/>
            <person name="Tracey A."/>
            <person name="Wood J."/>
            <person name="Formenti G."/>
            <person name="Howe K."/>
            <person name="Fedrigo O."/>
            <person name="Jarvis E.D."/>
        </authorList>
    </citation>
    <scope>NUCLEOTIDE SEQUENCE [LARGE SCALE GENOMIC DNA]</scope>
</reference>
<evidence type="ECO:0000313" key="2">
    <source>
        <dbReference type="Ensembl" id="ENSPNAP00000042729.1"/>
    </source>
</evidence>